<protein>
    <recommendedName>
        <fullName evidence="2">Bifunctional inhibitor/plant lipid transfer protein/seed storage helical domain-containing protein</fullName>
    </recommendedName>
</protein>
<name>A0AAP0P2M2_9MAGN</name>
<feature type="domain" description="Bifunctional inhibitor/plant lipid transfer protein/seed storage helical" evidence="2">
    <location>
        <begin position="23"/>
        <end position="107"/>
    </location>
</feature>
<dbReference type="EMBL" id="JBBNAF010000007">
    <property type="protein sequence ID" value="KAK9128887.1"/>
    <property type="molecule type" value="Genomic_DNA"/>
</dbReference>
<dbReference type="Pfam" id="PF14368">
    <property type="entry name" value="LTP_2"/>
    <property type="match status" value="1"/>
</dbReference>
<evidence type="ECO:0000313" key="3">
    <source>
        <dbReference type="EMBL" id="KAK9128887.1"/>
    </source>
</evidence>
<sequence length="113" mass="11966">MALPSKFFLFTAGFVVLLVGLSVCIHKVSGQGCQGDIQGLAQQCARYVQKPGPETNPSPGCCNVIKKVDVPCVCKQLTNDIEQIISMVKVAHVVAHCGRPLAHGTKCGSYIAP</sequence>
<keyword evidence="1" id="KW-0732">Signal</keyword>
<reference evidence="3 4" key="1">
    <citation type="submission" date="2024-01" db="EMBL/GenBank/DDBJ databases">
        <title>Genome assemblies of Stephania.</title>
        <authorList>
            <person name="Yang L."/>
        </authorList>
    </citation>
    <scope>NUCLEOTIDE SEQUENCE [LARGE SCALE GENOMIC DNA]</scope>
    <source>
        <strain evidence="3">YNDBR</strain>
        <tissue evidence="3">Leaf</tissue>
    </source>
</reference>
<dbReference type="InterPro" id="IPR044741">
    <property type="entry name" value="NsLTP-like"/>
</dbReference>
<dbReference type="InterPro" id="IPR016140">
    <property type="entry name" value="Bifunc_inhib/LTP/seed_store"/>
</dbReference>
<dbReference type="SUPFAM" id="SSF47699">
    <property type="entry name" value="Bifunctional inhibitor/lipid-transfer protein/seed storage 2S albumin"/>
    <property type="match status" value="1"/>
</dbReference>
<comment type="caution">
    <text evidence="3">The sequence shown here is derived from an EMBL/GenBank/DDBJ whole genome shotgun (WGS) entry which is preliminary data.</text>
</comment>
<accession>A0AAP0P2M2</accession>
<evidence type="ECO:0000259" key="2">
    <source>
        <dbReference type="Pfam" id="PF14368"/>
    </source>
</evidence>
<dbReference type="PANTHER" id="PTHR33286:SF1">
    <property type="entry name" value="OS01G0800600 PROTEIN"/>
    <property type="match status" value="1"/>
</dbReference>
<gene>
    <name evidence="3" type="ORF">Syun_017684</name>
</gene>
<feature type="signal peptide" evidence="1">
    <location>
        <begin position="1"/>
        <end position="30"/>
    </location>
</feature>
<dbReference type="Proteomes" id="UP001420932">
    <property type="component" value="Unassembled WGS sequence"/>
</dbReference>
<organism evidence="3 4">
    <name type="scientific">Stephania yunnanensis</name>
    <dbReference type="NCBI Taxonomy" id="152371"/>
    <lineage>
        <taxon>Eukaryota</taxon>
        <taxon>Viridiplantae</taxon>
        <taxon>Streptophyta</taxon>
        <taxon>Embryophyta</taxon>
        <taxon>Tracheophyta</taxon>
        <taxon>Spermatophyta</taxon>
        <taxon>Magnoliopsida</taxon>
        <taxon>Ranunculales</taxon>
        <taxon>Menispermaceae</taxon>
        <taxon>Menispermoideae</taxon>
        <taxon>Cissampelideae</taxon>
        <taxon>Stephania</taxon>
    </lineage>
</organism>
<dbReference type="Gene3D" id="1.10.110.10">
    <property type="entry name" value="Plant lipid-transfer and hydrophobic proteins"/>
    <property type="match status" value="1"/>
</dbReference>
<dbReference type="InterPro" id="IPR036312">
    <property type="entry name" value="Bifun_inhib/LTP/seed_sf"/>
</dbReference>
<proteinExistence type="predicted"/>
<feature type="chain" id="PRO_5043032891" description="Bifunctional inhibitor/plant lipid transfer protein/seed storage helical domain-containing protein" evidence="1">
    <location>
        <begin position="31"/>
        <end position="113"/>
    </location>
</feature>
<dbReference type="PANTHER" id="PTHR33286">
    <property type="entry name" value="BIFUNCTIONAL INHIBITOR/LIPID-TRANSFER PROTEIN/SEED STORAGE 2S ALBUMIN SUPERFAMILY PROTEIN"/>
    <property type="match status" value="1"/>
</dbReference>
<evidence type="ECO:0000313" key="4">
    <source>
        <dbReference type="Proteomes" id="UP001420932"/>
    </source>
</evidence>
<keyword evidence="4" id="KW-1185">Reference proteome</keyword>
<dbReference type="CDD" id="cd04660">
    <property type="entry name" value="nsLTP_like"/>
    <property type="match status" value="1"/>
</dbReference>
<dbReference type="AlphaFoldDB" id="A0AAP0P2M2"/>
<evidence type="ECO:0000256" key="1">
    <source>
        <dbReference type="SAM" id="SignalP"/>
    </source>
</evidence>